<accession>A0A518D5D1</accession>
<proteinExistence type="predicted"/>
<name>A0A518D5D1_9BACT</name>
<dbReference type="AlphaFoldDB" id="A0A518D5D1"/>
<organism evidence="2 3">
    <name type="scientific">Pirellulimonas nuda</name>
    <dbReference type="NCBI Taxonomy" id="2528009"/>
    <lineage>
        <taxon>Bacteria</taxon>
        <taxon>Pseudomonadati</taxon>
        <taxon>Planctomycetota</taxon>
        <taxon>Planctomycetia</taxon>
        <taxon>Pirellulales</taxon>
        <taxon>Lacipirellulaceae</taxon>
        <taxon>Pirellulimonas</taxon>
    </lineage>
</organism>
<reference evidence="2 3" key="1">
    <citation type="submission" date="2019-02" db="EMBL/GenBank/DDBJ databases">
        <title>Deep-cultivation of Planctomycetes and their phenomic and genomic characterization uncovers novel biology.</title>
        <authorList>
            <person name="Wiegand S."/>
            <person name="Jogler M."/>
            <person name="Boedeker C."/>
            <person name="Pinto D."/>
            <person name="Vollmers J."/>
            <person name="Rivas-Marin E."/>
            <person name="Kohn T."/>
            <person name="Peeters S.H."/>
            <person name="Heuer A."/>
            <person name="Rast P."/>
            <person name="Oberbeckmann S."/>
            <person name="Bunk B."/>
            <person name="Jeske O."/>
            <person name="Meyerdierks A."/>
            <person name="Storesund J.E."/>
            <person name="Kallscheuer N."/>
            <person name="Luecker S."/>
            <person name="Lage O.M."/>
            <person name="Pohl T."/>
            <person name="Merkel B.J."/>
            <person name="Hornburger P."/>
            <person name="Mueller R.-W."/>
            <person name="Bruemmer F."/>
            <person name="Labrenz M."/>
            <person name="Spormann A.M."/>
            <person name="Op den Camp H."/>
            <person name="Overmann J."/>
            <person name="Amann R."/>
            <person name="Jetten M.S.M."/>
            <person name="Mascher T."/>
            <person name="Medema M.H."/>
            <person name="Devos D.P."/>
            <person name="Kaster A.-K."/>
            <person name="Ovreas L."/>
            <person name="Rohde M."/>
            <person name="Galperin M.Y."/>
            <person name="Jogler C."/>
        </authorList>
    </citation>
    <scope>NUCLEOTIDE SEQUENCE [LARGE SCALE GENOMIC DNA]</scope>
    <source>
        <strain evidence="2 3">Pla175</strain>
    </source>
</reference>
<dbReference type="OrthoDB" id="280018at2"/>
<keyword evidence="1" id="KW-0472">Membrane</keyword>
<dbReference type="RefSeq" id="WP_145280115.1">
    <property type="nucleotide sequence ID" value="NZ_CP036291.1"/>
</dbReference>
<dbReference type="KEGG" id="pnd:Pla175_00260"/>
<evidence type="ECO:0000313" key="2">
    <source>
        <dbReference type="EMBL" id="QDU86676.1"/>
    </source>
</evidence>
<dbReference type="Proteomes" id="UP000317429">
    <property type="component" value="Chromosome"/>
</dbReference>
<gene>
    <name evidence="2" type="ORF">Pla175_00260</name>
</gene>
<keyword evidence="1" id="KW-1133">Transmembrane helix</keyword>
<feature type="transmembrane region" description="Helical" evidence="1">
    <location>
        <begin position="49"/>
        <end position="68"/>
    </location>
</feature>
<dbReference type="EMBL" id="CP036291">
    <property type="protein sequence ID" value="QDU86676.1"/>
    <property type="molecule type" value="Genomic_DNA"/>
</dbReference>
<evidence type="ECO:0000256" key="1">
    <source>
        <dbReference type="SAM" id="Phobius"/>
    </source>
</evidence>
<sequence length="74" mass="7810">MWRSFFLAIGVYCVILGAEALAVQSAQLKPRTSAGKVVVPAKTVSTPEWAPWSLLSAGAVVMIYSFTIPARAAG</sequence>
<protein>
    <submittedName>
        <fullName evidence="2">Uncharacterized protein</fullName>
    </submittedName>
</protein>
<keyword evidence="1" id="KW-0812">Transmembrane</keyword>
<evidence type="ECO:0000313" key="3">
    <source>
        <dbReference type="Proteomes" id="UP000317429"/>
    </source>
</evidence>
<keyword evidence="3" id="KW-1185">Reference proteome</keyword>